<evidence type="ECO:0000313" key="5">
    <source>
        <dbReference type="Proteomes" id="UP000198282"/>
    </source>
</evidence>
<evidence type="ECO:0000256" key="1">
    <source>
        <dbReference type="ARBA" id="ARBA00009995"/>
    </source>
</evidence>
<keyword evidence="5" id="KW-1185">Reference proteome</keyword>
<dbReference type="GO" id="GO:0017000">
    <property type="term" value="P:antibiotic biosynthetic process"/>
    <property type="evidence" value="ECO:0007669"/>
    <property type="project" value="UniProtKB-ARBA"/>
</dbReference>
<proteinExistence type="inferred from homology"/>
<evidence type="ECO:0000256" key="3">
    <source>
        <dbReference type="RuleBase" id="RU003718"/>
    </source>
</evidence>
<keyword evidence="3" id="KW-0328">Glycosyltransferase</keyword>
<dbReference type="EMBL" id="FZOD01000034">
    <property type="protein sequence ID" value="SNT32273.1"/>
    <property type="molecule type" value="Genomic_DNA"/>
</dbReference>
<dbReference type="InterPro" id="IPR035595">
    <property type="entry name" value="UDP_glycos_trans_CS"/>
</dbReference>
<comment type="similarity">
    <text evidence="1 3">Belongs to the UDP-glycosyltransferase family.</text>
</comment>
<dbReference type="InterPro" id="IPR002213">
    <property type="entry name" value="UDP_glucos_trans"/>
</dbReference>
<evidence type="ECO:0000313" key="4">
    <source>
        <dbReference type="EMBL" id="SNT32273.1"/>
    </source>
</evidence>
<dbReference type="PANTHER" id="PTHR48050">
    <property type="entry name" value="STEROL 3-BETA-GLUCOSYLTRANSFERASE"/>
    <property type="match status" value="1"/>
</dbReference>
<dbReference type="PANTHER" id="PTHR48050:SF13">
    <property type="entry name" value="STEROL 3-BETA-GLUCOSYLTRANSFERASE UGT80A2"/>
    <property type="match status" value="1"/>
</dbReference>
<protein>
    <submittedName>
        <fullName evidence="4">Glycosyltransferase, MGT family</fullName>
    </submittedName>
</protein>
<gene>
    <name evidence="4" type="ORF">SAMN05216276_103452</name>
</gene>
<dbReference type="Pfam" id="PF00201">
    <property type="entry name" value="UDPGT"/>
    <property type="match status" value="1"/>
</dbReference>
<dbReference type="InterPro" id="IPR006326">
    <property type="entry name" value="UDPGT_MGT-like"/>
</dbReference>
<dbReference type="GO" id="GO:0016758">
    <property type="term" value="F:hexosyltransferase activity"/>
    <property type="evidence" value="ECO:0007669"/>
    <property type="project" value="InterPro"/>
</dbReference>
<dbReference type="InterPro" id="IPR050426">
    <property type="entry name" value="Glycosyltransferase_28"/>
</dbReference>
<evidence type="ECO:0000256" key="2">
    <source>
        <dbReference type="ARBA" id="ARBA00022679"/>
    </source>
</evidence>
<dbReference type="NCBIfam" id="TIGR01426">
    <property type="entry name" value="MGT"/>
    <property type="match status" value="1"/>
</dbReference>
<keyword evidence="2 3" id="KW-0808">Transferase</keyword>
<reference evidence="4 5" key="1">
    <citation type="submission" date="2017-06" db="EMBL/GenBank/DDBJ databases">
        <authorList>
            <person name="Kim H.J."/>
            <person name="Triplett B.A."/>
        </authorList>
    </citation>
    <scope>NUCLEOTIDE SEQUENCE [LARGE SCALE GENOMIC DNA]</scope>
    <source>
        <strain evidence="4 5">CGMCC 4.2132</strain>
    </source>
</reference>
<dbReference type="AlphaFoldDB" id="A0A239LR57"/>
<dbReference type="PROSITE" id="PS00375">
    <property type="entry name" value="UDPGT"/>
    <property type="match status" value="1"/>
</dbReference>
<accession>A0A239LR57</accession>
<dbReference type="FunFam" id="3.40.50.2000:FF:000072">
    <property type="entry name" value="Glycosyl transferase"/>
    <property type="match status" value="1"/>
</dbReference>
<name>A0A239LR57_9ACTN</name>
<dbReference type="Proteomes" id="UP000198282">
    <property type="component" value="Unassembled WGS sequence"/>
</dbReference>
<sequence>MSHIAMVSIPAHGHVNPSLDIVRALVARGHRVTYANALSFADVIERTGAELKPYESTLPTTDETWTEDPIEQLTLFLDDAIAMLPQLRALYADDRPDLFLYDIAGAPARLLGEQWEIPAIQLSPTFVAWDGYEKEMAQVIEAMRAEPRGANYYRRFATWLADNGSSVTDSAAFQGRPERCLALIPRALQPNADRVDPAVYSFVGPILGDRSEQDSWTRPATADKVLLVSLGSAFTRHPEFYRSCVTAFGTLPGWHTVLQIGRHVDPAELGVLPDSVEVHSWVAQPAILEQADAFLTHAGMGGSSEGLYCGTPMIAVPQAADQFANADRLAALGVARVVDLATVTPEELREALLHLTSDAGVSARCADIRRQVREEGGTARAADLIEAELPTAVPRRRGGGLMTE</sequence>
<dbReference type="GO" id="GO:0008194">
    <property type="term" value="F:UDP-glycosyltransferase activity"/>
    <property type="evidence" value="ECO:0007669"/>
    <property type="project" value="InterPro"/>
</dbReference>
<dbReference type="OrthoDB" id="6620093at2"/>
<organism evidence="4 5">
    <name type="scientific">Streptosporangium subroseum</name>
    <dbReference type="NCBI Taxonomy" id="106412"/>
    <lineage>
        <taxon>Bacteria</taxon>
        <taxon>Bacillati</taxon>
        <taxon>Actinomycetota</taxon>
        <taxon>Actinomycetes</taxon>
        <taxon>Streptosporangiales</taxon>
        <taxon>Streptosporangiaceae</taxon>
        <taxon>Streptosporangium</taxon>
    </lineage>
</organism>
<dbReference type="CDD" id="cd03784">
    <property type="entry name" value="GT1_Gtf-like"/>
    <property type="match status" value="1"/>
</dbReference>
<dbReference type="SUPFAM" id="SSF53756">
    <property type="entry name" value="UDP-Glycosyltransferase/glycogen phosphorylase"/>
    <property type="match status" value="1"/>
</dbReference>
<dbReference type="Gene3D" id="3.40.50.2000">
    <property type="entry name" value="Glycogen Phosphorylase B"/>
    <property type="match status" value="2"/>
</dbReference>